<evidence type="ECO:0000256" key="3">
    <source>
        <dbReference type="ARBA" id="ARBA00022473"/>
    </source>
</evidence>
<keyword evidence="13 15" id="KW-1015">Disulfide bond</keyword>
<evidence type="ECO:0000256" key="16">
    <source>
        <dbReference type="SAM" id="MobiDB-lite"/>
    </source>
</evidence>
<evidence type="ECO:0000256" key="11">
    <source>
        <dbReference type="ARBA" id="ARBA00022989"/>
    </source>
</evidence>
<evidence type="ECO:0000256" key="13">
    <source>
        <dbReference type="ARBA" id="ARBA00023157"/>
    </source>
</evidence>
<feature type="domain" description="EGF-like" evidence="17">
    <location>
        <begin position="2271"/>
        <end position="2311"/>
    </location>
</feature>
<dbReference type="SMART" id="SM00181">
    <property type="entry name" value="EGF"/>
    <property type="match status" value="51"/>
</dbReference>
<dbReference type="Pfam" id="PF00008">
    <property type="entry name" value="EGF"/>
    <property type="match status" value="4"/>
</dbReference>
<feature type="domain" description="EGF-like" evidence="17">
    <location>
        <begin position="2312"/>
        <end position="2350"/>
    </location>
</feature>
<evidence type="ECO:0000256" key="1">
    <source>
        <dbReference type="ARBA" id="ARBA00004479"/>
    </source>
</evidence>
<feature type="compositionally biased region" description="Low complexity" evidence="16">
    <location>
        <begin position="4900"/>
        <end position="4970"/>
    </location>
</feature>
<dbReference type="InterPro" id="IPR001846">
    <property type="entry name" value="VWF_type-D"/>
</dbReference>
<comment type="subcellular location">
    <subcellularLocation>
        <location evidence="1">Membrane</location>
        <topology evidence="1">Single-pass type I membrane protein</topology>
    </subcellularLocation>
    <subcellularLocation>
        <location evidence="2">Secreted</location>
    </subcellularLocation>
</comment>
<keyword evidence="4" id="KW-0964">Secreted</keyword>
<feature type="region of interest" description="Disordered" evidence="16">
    <location>
        <begin position="4900"/>
        <end position="5044"/>
    </location>
</feature>
<feature type="disulfide bond" evidence="15">
    <location>
        <begin position="603"/>
        <end position="612"/>
    </location>
</feature>
<dbReference type="SMART" id="SM00179">
    <property type="entry name" value="EGF_CA"/>
    <property type="match status" value="44"/>
</dbReference>
<keyword evidence="10" id="KW-0106">Calcium</keyword>
<dbReference type="GO" id="GO:0007160">
    <property type="term" value="P:cell-matrix adhesion"/>
    <property type="evidence" value="ECO:0007669"/>
    <property type="project" value="InterPro"/>
</dbReference>
<feature type="domain" description="EGF-like" evidence="17">
    <location>
        <begin position="2229"/>
        <end position="2270"/>
    </location>
</feature>
<feature type="compositionally biased region" description="Polar residues" evidence="16">
    <location>
        <begin position="4971"/>
        <end position="4984"/>
    </location>
</feature>
<feature type="compositionally biased region" description="Low complexity" evidence="16">
    <location>
        <begin position="4985"/>
        <end position="5044"/>
    </location>
</feature>
<feature type="disulfide bond" evidence="15">
    <location>
        <begin position="3169"/>
        <end position="3178"/>
    </location>
</feature>
<feature type="domain" description="EGF-like" evidence="17">
    <location>
        <begin position="4362"/>
        <end position="4403"/>
    </location>
</feature>
<dbReference type="FunFam" id="2.10.25.10:FF:000139">
    <property type="entry name" value="Fibulin-1"/>
    <property type="match status" value="1"/>
</dbReference>
<feature type="domain" description="EGF-like" evidence="17">
    <location>
        <begin position="3105"/>
        <end position="3141"/>
    </location>
</feature>
<dbReference type="PROSITE" id="PS01187">
    <property type="entry name" value="EGF_CA"/>
    <property type="match status" value="18"/>
</dbReference>
<comment type="caution">
    <text evidence="15">Lacks conserved residue(s) required for the propagation of feature annotation.</text>
</comment>
<proteinExistence type="predicted"/>
<feature type="compositionally biased region" description="Low complexity" evidence="16">
    <location>
        <begin position="2447"/>
        <end position="2461"/>
    </location>
</feature>
<dbReference type="SUPFAM" id="SSF49265">
    <property type="entry name" value="Fibronectin type III"/>
    <property type="match status" value="2"/>
</dbReference>
<feature type="domain" description="AMOP" evidence="19">
    <location>
        <begin position="3475"/>
        <end position="3610"/>
    </location>
</feature>
<feature type="region of interest" description="Disordered" evidence="16">
    <location>
        <begin position="2364"/>
        <end position="2389"/>
    </location>
</feature>
<evidence type="ECO:0000256" key="14">
    <source>
        <dbReference type="ARBA" id="ARBA00023180"/>
    </source>
</evidence>
<dbReference type="InterPro" id="IPR056619">
    <property type="entry name" value="C8-3_MUC4"/>
</dbReference>
<feature type="disulfide bond" evidence="15">
    <location>
        <begin position="527"/>
        <end position="536"/>
    </location>
</feature>
<feature type="domain" description="VWFD" evidence="21">
    <location>
        <begin position="3622"/>
        <end position="3820"/>
    </location>
</feature>
<dbReference type="FunFam" id="2.10.25.10:FF:000279">
    <property type="entry name" value="Neurogenic locus notch 1"/>
    <property type="match status" value="1"/>
</dbReference>
<dbReference type="PANTHER" id="PTHR24039:SF28">
    <property type="entry name" value="EGF-LIKE DOMAIN-CONTAINING PROTEIN"/>
    <property type="match status" value="1"/>
</dbReference>
<keyword evidence="3" id="KW-0217">Developmental protein</keyword>
<feature type="domain" description="EGF-like" evidence="17">
    <location>
        <begin position="384"/>
        <end position="425"/>
    </location>
</feature>
<feature type="domain" description="EGF-like" evidence="17">
    <location>
        <begin position="1635"/>
        <end position="1675"/>
    </location>
</feature>
<feature type="domain" description="EGF-like" evidence="17">
    <location>
        <begin position="1844"/>
        <end position="1891"/>
    </location>
</feature>
<evidence type="ECO:0000259" key="19">
    <source>
        <dbReference type="PROSITE" id="PS50856"/>
    </source>
</evidence>
<feature type="region of interest" description="Disordered" evidence="16">
    <location>
        <begin position="1"/>
        <end position="20"/>
    </location>
</feature>
<dbReference type="PROSITE" id="PS50026">
    <property type="entry name" value="EGF_3"/>
    <property type="match status" value="39"/>
</dbReference>
<dbReference type="InterPro" id="IPR018097">
    <property type="entry name" value="EGF_Ca-bd_CS"/>
</dbReference>
<keyword evidence="5 15" id="KW-0245">EGF-like domain</keyword>
<feature type="domain" description="EGF-like" evidence="17">
    <location>
        <begin position="4238"/>
        <end position="4279"/>
    </location>
</feature>
<dbReference type="SMART" id="SM00539">
    <property type="entry name" value="NIDO"/>
    <property type="match status" value="3"/>
</dbReference>
<feature type="domain" description="EGF-like" evidence="17">
    <location>
        <begin position="3143"/>
        <end position="3179"/>
    </location>
</feature>
<dbReference type="InterPro" id="IPR036116">
    <property type="entry name" value="FN3_sf"/>
</dbReference>
<keyword evidence="14" id="KW-0325">Glycoprotein</keyword>
<dbReference type="FunFam" id="2.10.25.10:FF:000142">
    <property type="entry name" value="Crumbs cell polarity complex component 2"/>
    <property type="match status" value="1"/>
</dbReference>
<feature type="domain" description="EGF-like" evidence="17">
    <location>
        <begin position="1594"/>
        <end position="1634"/>
    </location>
</feature>
<dbReference type="FunFam" id="2.10.25.10:FF:000038">
    <property type="entry name" value="Fibrillin 2"/>
    <property type="match status" value="17"/>
</dbReference>
<feature type="domain" description="EGF-like" evidence="17">
    <location>
        <begin position="1676"/>
        <end position="1716"/>
    </location>
</feature>
<dbReference type="InterPro" id="IPR003886">
    <property type="entry name" value="NIDO_dom"/>
</dbReference>
<dbReference type="CDD" id="cd00063">
    <property type="entry name" value="FN3"/>
    <property type="match status" value="2"/>
</dbReference>
<name>A0AAJ7X1W3_PETMA</name>
<evidence type="ECO:0000256" key="5">
    <source>
        <dbReference type="ARBA" id="ARBA00022536"/>
    </source>
</evidence>
<dbReference type="RefSeq" id="XP_032818225.1">
    <property type="nucleotide sequence ID" value="XM_032962334.1"/>
</dbReference>
<feature type="domain" description="AMOP" evidence="19">
    <location>
        <begin position="5302"/>
        <end position="5438"/>
    </location>
</feature>
<feature type="domain" description="EGF-like" evidence="17">
    <location>
        <begin position="1510"/>
        <end position="1551"/>
    </location>
</feature>
<feature type="disulfide bond" evidence="15">
    <location>
        <begin position="452"/>
        <end position="461"/>
    </location>
</feature>
<feature type="compositionally biased region" description="Low complexity" evidence="16">
    <location>
        <begin position="2535"/>
        <end position="2553"/>
    </location>
</feature>
<dbReference type="PANTHER" id="PTHR24039">
    <property type="entry name" value="FIBRILLIN-RELATED"/>
    <property type="match status" value="1"/>
</dbReference>
<evidence type="ECO:0000256" key="9">
    <source>
        <dbReference type="ARBA" id="ARBA00022782"/>
    </source>
</evidence>
<feature type="domain" description="EGF-like" evidence="17">
    <location>
        <begin position="1552"/>
        <end position="1593"/>
    </location>
</feature>
<feature type="compositionally biased region" description="Low complexity" evidence="16">
    <location>
        <begin position="2376"/>
        <end position="2389"/>
    </location>
</feature>
<dbReference type="GO" id="GO:0071944">
    <property type="term" value="C:cell periphery"/>
    <property type="evidence" value="ECO:0007669"/>
    <property type="project" value="UniProtKB-ARBA"/>
</dbReference>
<dbReference type="PROSITE" id="PS51220">
    <property type="entry name" value="NIDO"/>
    <property type="match status" value="3"/>
</dbReference>
<feature type="domain" description="EGF-like" evidence="17">
    <location>
        <begin position="539"/>
        <end position="575"/>
    </location>
</feature>
<dbReference type="Pfam" id="PF06119">
    <property type="entry name" value="NIDO"/>
    <property type="match status" value="3"/>
</dbReference>
<dbReference type="InterPro" id="IPR001881">
    <property type="entry name" value="EGF-like_Ca-bd_dom"/>
</dbReference>
<dbReference type="GO" id="GO:0048731">
    <property type="term" value="P:system development"/>
    <property type="evidence" value="ECO:0007669"/>
    <property type="project" value="UniProtKB-ARBA"/>
</dbReference>
<feature type="domain" description="VWFD" evidence="21">
    <location>
        <begin position="1063"/>
        <end position="1258"/>
    </location>
</feature>
<feature type="domain" description="EGF-like" evidence="17">
    <location>
        <begin position="2188"/>
        <end position="2228"/>
    </location>
</feature>
<dbReference type="GO" id="GO:0030154">
    <property type="term" value="P:cell differentiation"/>
    <property type="evidence" value="ECO:0007669"/>
    <property type="project" value="UniProtKB-KW"/>
</dbReference>
<dbReference type="FunFam" id="2.10.25.10:FF:000125">
    <property type="entry name" value="Neurogenic locus notch protein-like"/>
    <property type="match status" value="2"/>
</dbReference>
<feature type="domain" description="EGF-like" evidence="17">
    <location>
        <begin position="4534"/>
        <end position="4581"/>
    </location>
</feature>
<feature type="domain" description="NIDO" evidence="20">
    <location>
        <begin position="738"/>
        <end position="904"/>
    </location>
</feature>
<feature type="disulfide bond" evidence="15">
    <location>
        <begin position="1858"/>
        <end position="1875"/>
    </location>
</feature>
<evidence type="ECO:0000256" key="6">
    <source>
        <dbReference type="ARBA" id="ARBA00022692"/>
    </source>
</evidence>
<dbReference type="SUPFAM" id="SSF57196">
    <property type="entry name" value="EGF/Laminin"/>
    <property type="match status" value="2"/>
</dbReference>
<evidence type="ECO:0000256" key="4">
    <source>
        <dbReference type="ARBA" id="ARBA00022525"/>
    </source>
</evidence>
<gene>
    <name evidence="23" type="primary">LOC116946997</name>
</gene>
<protein>
    <submittedName>
        <fullName evidence="23">Uncharacterized protein LOC116946997</fullName>
    </submittedName>
</protein>
<feature type="disulfide bond" evidence="15">
    <location>
        <begin position="490"/>
        <end position="499"/>
    </location>
</feature>
<dbReference type="InterPro" id="IPR000152">
    <property type="entry name" value="EGF-type_Asp/Asn_hydroxyl_site"/>
</dbReference>
<dbReference type="FunFam" id="2.10.25.10:FF:000080">
    <property type="entry name" value="Neurogenic locus notch 1"/>
    <property type="match status" value="1"/>
</dbReference>
<feature type="domain" description="EGF-like" evidence="17">
    <location>
        <begin position="464"/>
        <end position="500"/>
    </location>
</feature>
<feature type="domain" description="NIDO" evidence="20">
    <location>
        <begin position="5134"/>
        <end position="5299"/>
    </location>
</feature>
<feature type="region of interest" description="Disordered" evidence="16">
    <location>
        <begin position="2921"/>
        <end position="2944"/>
    </location>
</feature>
<feature type="domain" description="EGF-like" evidence="17">
    <location>
        <begin position="502"/>
        <end position="537"/>
    </location>
</feature>
<feature type="disulfide bond" evidence="15">
    <location>
        <begin position="1605"/>
        <end position="1622"/>
    </location>
</feature>
<dbReference type="CDD" id="cd00054">
    <property type="entry name" value="EGF_CA"/>
    <property type="match status" value="39"/>
</dbReference>
<sequence length="5529" mass="588367">MQSTSQSTTNTPTTTDVTTVHLTTTHQATTPTIVSQSVSTTTTASTSTTSLPTTLASPTTLTTVTTASPSTTTISPTTTVSQTTYTPTTTTLPTTSSTTTSSTSPSTTASPSTTSTVPGLPRNLTLASGGVTNTSLQVIWLSALGDVERYTALISPGDSPSIAISPNGSLNAKFAGLRPGVLYIITVKAIGKGNLSGEGVSVTARTVPGNARNLTFTSQGVTNKSLEIVWTSAQGDVAQYSVLISPANVSALSISPNGLLIAKFDNLRAGVLYVINVKTTDHGNNSNDGVSVTQRTDFDECSDGTSKCAQLCNELNLFENSQGYNCSCIGGFKMQQDGISCQPIVSCTLACTNGRCFIDPNTKRPTCSCNIGFVLDKSQQNCLDLNECEEQPKPCEQECSNVIGSYRCSCSPGFTQDPVVANRCIDVDECQSNPCTNSGTCQNMVNKFSCHCTSGWTGVYCDEDVNECASRPCSHGGTCVNTQGSFSCTCAPGWSGNLCSLLVDECASNPCIHGTCVDQVNAFFCRCDEGWSGDTCTTNIDDCVNAQCQNGATCIDILKGYNCSCILGYTGQYCQYNIDDCIGNECQHSSTCLDGVNSYICLCPSGWSGVRCASDINECRVGPFPCHGTLGICTNTPGSYACSCKPGYEGDGIQCFEKRLFDYGRNVYDQSPYIWDTDYVSPFFSPPYGFPFGTRFYQQLYFTDNGLIVFKENEDQSKFAYPNPTRNSWWYYTPMIAVFWDDCDFSSGIGKIYYQEYDFTVGNPSQNATQLREKVQAQVRANFSTVPDIINYVPTWMLKITWEEAPAVPASNNGRYTNTFQAILSTDGIFSFCLQIYKDGGMRWRTEVRDFNNAVMGFMSGLENSPYIEPISLSPNATVRYRPDQADGTNTGLKGRSTLRLDTNSYYTKNPKRECLKWYQNEGNTPYFSPFTTCPCFYWQGYFDMSYVDGNIIQMYGYNPPYVSGASRSLQNIWPDYNGGGVRCHYSWSGSLLSGGYERYLPTPWNYWWWWGGAYYLQLQRQEYQQKEADPYQYCCQSGDSRLCRLYQEKRPRNQCSFYRPPFFAFLLGDPHITTLDNVSYTFNGLGEYTVLEVSGDQNHFTMQARTAIAGSNGTSKATSFVAIVAQENGSSKVEWILKDNITVVLLDSQVTQVSGNKTFQNQTSVELSYGSVVASFPSGISVNVTASYGALNFITLLPQKFVNQTQGLLGVFNGDPKDDFKSKNGTVLPFDGTNVPPENQLYYDFGVTWQIAANTSLFSYNTSAGESWHTYNNNSFVPMFYEELLNRTSPKKLADVSASCGGQKDCIFDVLSTDDPNFGQATKNSAGEFGSQGQTLQNFPPNITSSGQLSTKVNSTVWAKVIAEDPNNDTIVFTLSTNSSGLTITSDGNLTWSPRSSEPAFGVVSASDGKASSALLLNLTLCNCSANSMCLSNQTTLSINGSDGSNFQVSGCLCDPGYAGVYCTDDYNACVDSPCHPGVNCTDEPAPSLGFSCGPCPAGLTGNGSKCFDVDECMLQLSDCNQTCTNIINGYTCSCNDGYRNVTMDSHRCEDIDECALNSSLCVKNAHCVNTPGHYDCSCNAGFRGNGFIDCQDEDECSVKNNPCLSVNNSFCNNSIGSYSCICTSGYNGTTCEDINECISGQNNCPVNANCTNTIGSYTCACKLGYEGNGWNCKDIDECMTGNHCNSNGSECMNTDGSYYCTCALGFTGNGTYCADINECTANPYLCQDTEECMNGIGSYKCECLPGYIRNGTICTDVDECKKSQPCDANTMVCSNTIGSYTCLCKAGYQYDSTARICTDTDECVVSSLNNCSRTTGLCQNFDGSFTCQCMAGYTGDGVTCTDIDECNPPENATQPCKGPVGVRCNNTIGHYTCSCPFGYYLDSDGTTCKDVDECIRGLHNCTQNCTNIEGGFTCSCFARFSSVNGTCKPNQTCVTDVCNGTGDCYIDETTLPGCSCNSGYTLNGTSKTQCINIDECSLSVADGQTPCDSIYGTCTDTIGSFKCGCVAGYAVVSDSRTCQDVDECQSGIYNCTQYSTCRNLEGNYTCICNSGYVQSGETCIDVDECQKAGSALCGHGAYCANTLGSYACRCLVGYVGNGTVCLDVDECLLPSNNCSANSTCTNTPGFYQCQCDAGFQKTGEMCTDVDECLKFGSAVCGQGAYCVNMVGSYNCPCLAGYIGNGTVCLDVDECQLPSNNCSANSTCKNTPGSFQCQCDAGFQKTAEICVDVNECQTSGSAACGPGAYCVNTVGSYNCQCLAGYIGNGTVCLDVDECLLPSNNCSANSTCKNTPGSFQCQCDAGFQSNATVCEDIDECGRVPTVCGLGTVCENTVGSYRCPCAPGYQRNTSDGNATCSLATTYSTTPGTANSTQSPQTASPPRSTTSNTTSNSAVFFTSEGVSAATAPMNASFTAITQPPSFSTSAASVTHITDDMNATTTAVETSPITAPSNTSTANTSAVTQPPSFSTSAASITNTTDYMNATATAVETSPISALSNTTAANTSAVTQPPSFSTLAASVTHITDDMNATTTAVETSPITAPSNTTTANTSAVTQPPSFSTSAASITNTTDYMNATATAVETSPISALSNTTAANTSAVTQPPSFSTLAASVTHITDYMNATATAVETSPITAPSNTTTANTSAVTQPPSFSTLAASVTHITDYMNATATAVETSPITAPSNTTAANTSAVTQPPSFSTLAASVTHITDYMNATTTAVETSPITVPSNTTAVNTSAVDSTTASTTRVGTESTLVTVNMNTTGPVALTEASNATSKTTVTSVTTAAMSTIGPNGTNVTLPILGTSNTTTTVTMAHIVTTATPNSSTGASTSAISPATSNTTAAYTAVGSATTSTTTLQTNSTTVTALTNQSTSTAVTQPIVNSPTSYTTIISTVSSSTASTTNATVTPNSTISIISTVTSPTTASTSTTVSNSGTTPTSNGTTQSTTTVITSSISPTPSSATTVSTTSVPTTTAIVVPGLVKNLTLTSQGVKNTSLEVVWLAAEGYVEQYIAFISPQEASAVSVSPNGSLTARFSALRPGVEYTITVKTFGRGNVSNAGVSVKQVTALTTCNIACTNGQCFIDAKTSMSTCYCNSGFSLTSPQICSDVDECQSRPCKHGGSCANTQGSYSCSCVSGWSGLNCTENIDDCAGSVCQNSATCLDGDNSYTCICRSGWRGVNCSEDVDECIARPCHATRATCTNIAGSFSCKCNAGYEGDGVQCIEKRLFEYGPTVGDTTMKIFSTDSVSPFFSPPYGFPFASKFYQRLYFTDNGLIIFKDVEDSTKFAYPNPFINGFTETSSIPMIAVFWDDADFSSETGNMYFQEYDFNQGLSNNTDALTLRGKVMEQIQANFSSQSDTHGYEPTWMLKITWAEAPAVPARSNYKYTNTFQAVLSTDGDSSFCLIFFKDGGMQWRPEARDPGSNNALMGFNSGTNRFYYNDALSRPTNPARYRPDTVIGNNTGLKGRWAYRLDTNLAVTTNPKRKCMDWYRNELALPSISRFTTCPCSLWQGQFDMSYINGDISRYGYQPPNVTGSFWSLQSFNKDRFGGGVRCHYNKFGALVSGSYERYLPTPWVTNTQQDIQLYSTNETEPYRSCCQSGDARFCRLYQQKRPPNQCAFYRPPFAAFLIGDPHITTLDNVSYTFNGLGEYTVLEAVGDGVNFTMQGRTGIARTNASTNISSKATSFIAIVAQETGGIKVEWILKNSSIVVLVDGKQINSTDAIYNQTMSINWSDGHVVATFASGISLNVSSVSGALNFITSLQESFINRTKGLLGVFNKDPTDDFQASNGTVLRFNGSSVPPESQIYYSFGITWQTKPSTSLFTYNATSGETWSTFNNNSFVPTFYEELINQTSAKQLADIQELCGGQFDCIFDMLSTGDRTFALATSQSAMEFGSQQKALQNFPPNITSDGQISTMLNQVVTVKISAVDSNNDTIVFTISRNSSDLNITADGTLTWSPRSSEPAFGVVSASNGKASSSLLLNLTLCNCSANSTCNYNQTTLSITGSDGSTFQVSGCLCDPGYAGVYCTDDYNACVDSPCHPGVNCTDEPAPSLGFSCGPCPVGLTGNGSKCYDVDECLNSPPPCEQTCLNTLKSFECNCTTGFIINTENSTQCDDIDECALNSTLCHVNGQCVNTPGGYNCTCNPGFQGDGKLYCIDIDECALATNPCFSINNSVCLNSEGSYSCNCTSGYAGPNCTDINECTSGHDSCHSNATCSNTDGSYSCSCNTGYVGNGMNCADEDECSNGKSNCDRNYANCVNTVGSFTCLCASGYTGNGTYCTDINECENQTICRANENCMNVPGNYTCECNPGYRWNATLCTDIDECVESQPCDKKTKICRNNNGSYTCVCNAGYQLDADGNCTDINECAIASLNKCTAESVCQNFDGSYSCQCKAGYRDTGGNCTDIDECQPPMNTSQPCKGPVGVNCTNTPGLFKCTCPPGYYLENDGTTCLDVDECVKSLHNCSQNCTNTEGGYECSCFDLFSNVNGTCQPNISCQADVCNATGTCYIDSTNSKACACNNGYILNGTSITDCINVNECSISVANRQTPCDSNYGTCSDTIGSFTCGCVSGYTIGSDDRTCNDVNECEIGIYNCTEHSTCYNSKGSYYCICNSGYNSNGALCVDIDECGTNTADCGSGTSCENTVGSYNCSCIQGYQRTTNDTHASCTIQTTTPPQTTGITNTTQASPSAGVYFTTNTSSSTRAPLTEISPDGVNSTIVSSPATASPITAPTDKVNSTILSSPATASQIAVSTDRVNSTIVSSPATASPTATSTIGANSTIVSSPASATATSMVGANSTIVSSPTTASPTATSTIGANSTIVSSPASVTATSMVGANSTIVSSPATASPTATSTVRANSTIVSSPATASATATSTVGANSTIVSSPASATATSMVGVNSTIVSSPTTASPTATSTVRVNSTTNASTTATSPVSPIIGQTSTTVSSTTGNSSSPITATSTSRTNATANTLSSMSATTVVPTSTENLTSTVPPTSQSTVTVTQNTTGTSATSSATASSTVIVPPSTSSTATSTSVGTTTTSQPSTTTPSATLIDYRLFAYGTNVNDIILQFQIRDFVSPYFMPPYDFPFGSKFFQKLYFSDNGVIVFQQSEETNKFPYPNPFSGGFPSSFSVAMIAVFWDDSDFSSNVGKIYYQEYDFTGGKVQTSHALELRQIVQAQIRANFTQTEVQTYTPVWMLKITWENAPAVPANSNLKYTNTFQAVISTDGVYSFCLIMFKDGGMQWRTEARDKLANNALIGFNSGTSAAYIDPVSLNATTKYRPDQVKGLHTGLNGRFAYMLTDNVPNRKNTKRQCLNWYSNDTAHPSINPIKSCPCSFWQGMFDMSYVDGNLITTYGYQLPYVPGAFWSLQNFWTDASGGGVRCHYNRWGALVSGWYERYLPTPWTNPSRVTNQQYLTNEVDPYNACCRSGDKALCNMYQQRRPSDRCSYYRPPFYAILIGDPHITTLDNVSYTFNGLGEYTILEVFTNNVTSFTMQGRTGIASANASANVTTKATSFIAIVAQQIGDYKVRTR</sequence>
<feature type="disulfide bond" evidence="15">
    <location>
        <begin position="565"/>
        <end position="574"/>
    </location>
</feature>
<evidence type="ECO:0000256" key="15">
    <source>
        <dbReference type="PROSITE-ProRule" id="PRU00076"/>
    </source>
</evidence>
<evidence type="ECO:0000256" key="2">
    <source>
        <dbReference type="ARBA" id="ARBA00004613"/>
    </source>
</evidence>
<dbReference type="InterPro" id="IPR000742">
    <property type="entry name" value="EGF"/>
</dbReference>
<feature type="domain" description="Fibronectin type-III" evidence="18">
    <location>
        <begin position="120"/>
        <end position="209"/>
    </location>
</feature>
<feature type="domain" description="EGF-like" evidence="17">
    <location>
        <begin position="1717"/>
        <end position="1757"/>
    </location>
</feature>
<dbReference type="InterPro" id="IPR024731">
    <property type="entry name" value="NELL2-like_EGF"/>
</dbReference>
<dbReference type="Pfam" id="PF23263">
    <property type="entry name" value="C8-3_MUC4"/>
    <property type="match status" value="2"/>
</dbReference>
<dbReference type="InterPro" id="IPR013032">
    <property type="entry name" value="EGF-like_CS"/>
</dbReference>
<keyword evidence="11" id="KW-1133">Transmembrane helix</keyword>
<dbReference type="FunFam" id="2.10.25.10:FF:000005">
    <property type="entry name" value="Fibrillin 2"/>
    <property type="match status" value="3"/>
</dbReference>
<feature type="domain" description="EGF-like" evidence="17">
    <location>
        <begin position="4280"/>
        <end position="4319"/>
    </location>
</feature>
<feature type="domain" description="EGF-like" evidence="17">
    <location>
        <begin position="4320"/>
        <end position="4361"/>
    </location>
</feature>
<feature type="disulfide bond" evidence="15">
    <location>
        <begin position="4167"/>
        <end position="4184"/>
    </location>
</feature>
<feature type="domain" description="EGF-like" evidence="17">
    <location>
        <begin position="4582"/>
        <end position="4622"/>
    </location>
</feature>
<dbReference type="FunFam" id="2.10.25.10:FF:000014">
    <property type="entry name" value="Latent-transforming growth factor beta-binding protein 3"/>
    <property type="match status" value="1"/>
</dbReference>
<keyword evidence="9" id="KW-0221">Differentiation</keyword>
<evidence type="ECO:0000256" key="8">
    <source>
        <dbReference type="ARBA" id="ARBA00022737"/>
    </source>
</evidence>
<feature type="domain" description="EGF-like" evidence="17">
    <location>
        <begin position="2063"/>
        <end position="2104"/>
    </location>
</feature>
<evidence type="ECO:0000259" key="17">
    <source>
        <dbReference type="PROSITE" id="PS50026"/>
    </source>
</evidence>
<feature type="compositionally biased region" description="Low complexity" evidence="16">
    <location>
        <begin position="34"/>
        <end position="116"/>
    </location>
</feature>
<feature type="disulfide bond" evidence="15">
    <location>
        <begin position="1624"/>
        <end position="1633"/>
    </location>
</feature>
<evidence type="ECO:0000256" key="10">
    <source>
        <dbReference type="ARBA" id="ARBA00022837"/>
    </source>
</evidence>
<dbReference type="SMART" id="SM00723">
    <property type="entry name" value="AMOP"/>
    <property type="match status" value="1"/>
</dbReference>
<evidence type="ECO:0000256" key="12">
    <source>
        <dbReference type="ARBA" id="ARBA00023136"/>
    </source>
</evidence>
<dbReference type="SMART" id="SM00060">
    <property type="entry name" value="FN3"/>
    <property type="match status" value="2"/>
</dbReference>
<feature type="domain" description="EGF-like" evidence="17">
    <location>
        <begin position="1758"/>
        <end position="1800"/>
    </location>
</feature>
<accession>A0AAJ7X1W3</accession>
<feature type="disulfide bond" evidence="15">
    <location>
        <begin position="4186"/>
        <end position="4195"/>
    </location>
</feature>
<feature type="domain" description="EGF-like" evidence="17">
    <location>
        <begin position="4623"/>
        <end position="4661"/>
    </location>
</feature>
<feature type="domain" description="EGF-like" evidence="17">
    <location>
        <begin position="4404"/>
        <end position="4451"/>
    </location>
</feature>
<keyword evidence="22" id="KW-1185">Reference proteome</keyword>
<feature type="disulfide bond" evidence="15">
    <location>
        <begin position="3131"/>
        <end position="3140"/>
    </location>
</feature>
<dbReference type="InterPro" id="IPR003961">
    <property type="entry name" value="FN3_dom"/>
</dbReference>
<dbReference type="PROSITE" id="PS00010">
    <property type="entry name" value="ASX_HYDROXYL"/>
    <property type="match status" value="39"/>
</dbReference>
<dbReference type="GO" id="GO:0016020">
    <property type="term" value="C:membrane"/>
    <property type="evidence" value="ECO:0007669"/>
    <property type="project" value="UniProtKB-SubCell"/>
</dbReference>
<dbReference type="KEGG" id="pmrn:116946997"/>
<dbReference type="InterPro" id="IPR009030">
    <property type="entry name" value="Growth_fac_rcpt_cys_sf"/>
</dbReference>
<feature type="domain" description="EGF-like" evidence="17">
    <location>
        <begin position="4114"/>
        <end position="4155"/>
    </location>
</feature>
<evidence type="ECO:0000259" key="18">
    <source>
        <dbReference type="PROSITE" id="PS50853"/>
    </source>
</evidence>
<dbReference type="PROSITE" id="PS51233">
    <property type="entry name" value="VWFD"/>
    <property type="match status" value="3"/>
</dbReference>
<keyword evidence="6" id="KW-0812">Transmembrane</keyword>
<feature type="disulfide bond" evidence="15">
    <location>
        <begin position="506"/>
        <end position="516"/>
    </location>
</feature>
<dbReference type="PROSITE" id="PS50856">
    <property type="entry name" value="AMOP"/>
    <property type="match status" value="3"/>
</dbReference>
<dbReference type="FunFam" id="2.10.25.10:FF:000004">
    <property type="entry name" value="Neurogenic locus notch 1"/>
    <property type="match status" value="1"/>
</dbReference>
<dbReference type="Pfam" id="PF12947">
    <property type="entry name" value="EGF_3"/>
    <property type="match status" value="2"/>
</dbReference>
<dbReference type="SMART" id="SM00216">
    <property type="entry name" value="VWD"/>
    <property type="match status" value="2"/>
</dbReference>
<feature type="domain" description="Fibronectin type-III" evidence="18">
    <location>
        <begin position="2978"/>
        <end position="3068"/>
    </location>
</feature>
<dbReference type="GO" id="GO:0005576">
    <property type="term" value="C:extracellular region"/>
    <property type="evidence" value="ECO:0007669"/>
    <property type="project" value="UniProtKB-SubCell"/>
</dbReference>
<dbReference type="GO" id="GO:0005509">
    <property type="term" value="F:calcium ion binding"/>
    <property type="evidence" value="ECO:0007669"/>
    <property type="project" value="InterPro"/>
</dbReference>
<dbReference type="Proteomes" id="UP001318040">
    <property type="component" value="Chromosome 28"/>
</dbReference>
<dbReference type="Pfam" id="PF07645">
    <property type="entry name" value="EGF_CA"/>
    <property type="match status" value="29"/>
</dbReference>
<organism evidence="22 23">
    <name type="scientific">Petromyzon marinus</name>
    <name type="common">Sea lamprey</name>
    <dbReference type="NCBI Taxonomy" id="7757"/>
    <lineage>
        <taxon>Eukaryota</taxon>
        <taxon>Metazoa</taxon>
        <taxon>Chordata</taxon>
        <taxon>Craniata</taxon>
        <taxon>Vertebrata</taxon>
        <taxon>Cyclostomata</taxon>
        <taxon>Hyperoartia</taxon>
        <taxon>Petromyzontiformes</taxon>
        <taxon>Petromyzontidae</taxon>
        <taxon>Petromyzon</taxon>
    </lineage>
</organism>
<feature type="compositionally biased region" description="Polar residues" evidence="16">
    <location>
        <begin position="2364"/>
        <end position="2375"/>
    </location>
</feature>
<dbReference type="PROSITE" id="PS50853">
    <property type="entry name" value="FN3"/>
    <property type="match status" value="2"/>
</dbReference>
<feature type="domain" description="EGF-like" evidence="17">
    <location>
        <begin position="615"/>
        <end position="656"/>
    </location>
</feature>
<feature type="domain" description="VWFD" evidence="21">
    <location>
        <begin position="5450"/>
        <end position="5529"/>
    </location>
</feature>
<evidence type="ECO:0000256" key="7">
    <source>
        <dbReference type="ARBA" id="ARBA00022729"/>
    </source>
</evidence>
<evidence type="ECO:0000313" key="23">
    <source>
        <dbReference type="RefSeq" id="XP_032818225.1"/>
    </source>
</evidence>
<keyword evidence="7" id="KW-0732">Signal</keyword>
<feature type="domain" description="EGF-like" evidence="17">
    <location>
        <begin position="4156"/>
        <end position="4196"/>
    </location>
</feature>
<evidence type="ECO:0000313" key="22">
    <source>
        <dbReference type="Proteomes" id="UP001318040"/>
    </source>
</evidence>
<dbReference type="InterPro" id="IPR005533">
    <property type="entry name" value="AMOP_dom"/>
</dbReference>
<feature type="domain" description="EGF-like" evidence="17">
    <location>
        <begin position="426"/>
        <end position="462"/>
    </location>
</feature>
<keyword evidence="12" id="KW-0472">Membrane</keyword>
<feature type="domain" description="EGF-like" evidence="17">
    <location>
        <begin position="3181"/>
        <end position="3220"/>
    </location>
</feature>
<dbReference type="SUPFAM" id="SSF57184">
    <property type="entry name" value="Growth factor receptor domain"/>
    <property type="match status" value="14"/>
</dbReference>
<feature type="domain" description="EGF-like" evidence="17">
    <location>
        <begin position="1801"/>
        <end position="1843"/>
    </location>
</feature>
<feature type="domain" description="EGF-like" evidence="17">
    <location>
        <begin position="577"/>
        <end position="613"/>
    </location>
</feature>
<feature type="region of interest" description="Disordered" evidence="16">
    <location>
        <begin position="34"/>
        <end position="121"/>
    </location>
</feature>
<feature type="disulfide bond" evidence="15">
    <location>
        <begin position="4418"/>
        <end position="4435"/>
    </location>
</feature>
<dbReference type="Pfam" id="PF12662">
    <property type="entry name" value="cEGF"/>
    <property type="match status" value="3"/>
</dbReference>
<feature type="domain" description="EGF-like" evidence="17">
    <location>
        <begin position="1974"/>
        <end position="2021"/>
    </location>
</feature>
<feature type="region of interest" description="Disordered" evidence="16">
    <location>
        <begin position="2440"/>
        <end position="2467"/>
    </location>
</feature>
<feature type="region of interest" description="Disordered" evidence="16">
    <location>
        <begin position="2535"/>
        <end position="2558"/>
    </location>
</feature>
<dbReference type="InterPro" id="IPR049883">
    <property type="entry name" value="NOTCH1_EGF-like"/>
</dbReference>
<dbReference type="PROSITE" id="PS00022">
    <property type="entry name" value="EGF_1"/>
    <property type="match status" value="9"/>
</dbReference>
<dbReference type="Pfam" id="PF12661">
    <property type="entry name" value="hEGF"/>
    <property type="match status" value="2"/>
</dbReference>
<dbReference type="Gene3D" id="2.10.25.10">
    <property type="entry name" value="Laminin"/>
    <property type="match status" value="45"/>
</dbReference>
<dbReference type="FunFam" id="2.10.25.10:FF:000202">
    <property type="entry name" value="Multiple epidermal growth factor-like domains 8"/>
    <property type="match status" value="1"/>
</dbReference>
<dbReference type="GO" id="GO:0048513">
    <property type="term" value="P:animal organ development"/>
    <property type="evidence" value="ECO:0007669"/>
    <property type="project" value="UniProtKB-ARBA"/>
</dbReference>
<evidence type="ECO:0000259" key="20">
    <source>
        <dbReference type="PROSITE" id="PS51220"/>
    </source>
</evidence>
<reference evidence="23" key="1">
    <citation type="submission" date="2025-08" db="UniProtKB">
        <authorList>
            <consortium name="RefSeq"/>
        </authorList>
    </citation>
    <scope>IDENTIFICATION</scope>
    <source>
        <tissue evidence="23">Sperm</tissue>
    </source>
</reference>
<dbReference type="InterPro" id="IPR026823">
    <property type="entry name" value="cEGF"/>
</dbReference>
<evidence type="ECO:0000259" key="21">
    <source>
        <dbReference type="PROSITE" id="PS51233"/>
    </source>
</evidence>
<feature type="domain" description="EGF-like" evidence="17">
    <location>
        <begin position="2105"/>
        <end position="2145"/>
    </location>
</feature>
<feature type="domain" description="NIDO" evidence="20">
    <location>
        <begin position="3304"/>
        <end position="3472"/>
    </location>
</feature>
<feature type="domain" description="AMOP" evidence="19">
    <location>
        <begin position="907"/>
        <end position="1051"/>
    </location>
</feature>
<dbReference type="PROSITE" id="PS01186">
    <property type="entry name" value="EGF_2"/>
    <property type="match status" value="35"/>
</dbReference>
<feature type="domain" description="EGF-like" evidence="17">
    <location>
        <begin position="2146"/>
        <end position="2187"/>
    </location>
</feature>
<feature type="domain" description="EGF-like" evidence="17">
    <location>
        <begin position="2022"/>
        <end position="2062"/>
    </location>
</feature>
<feature type="domain" description="EGF-like" evidence="17">
    <location>
        <begin position="4197"/>
        <end position="4237"/>
    </location>
</feature>
<keyword evidence="8" id="KW-0677">Repeat</keyword>